<sequence>MASWILIFSLFIGLTVAQTSSASSQTPPTILLSLPTVLGPGSPGPEGISVPTVAVQPVAPSQPSPLPAIASQPSVSASTVSTKKAKNTKKSALNKIDLPAFLLLAGESERKAFVDLATNPNVQKGIKATAMQAWATKCGANVSAAYTAFLAEKNATQQQQQAAITQAVASLSDSAKEVHAKIEAVKGDTNLTSTEEANKLNKIKKKAKTEVWTELTGAMDQALYA</sequence>
<keyword evidence="5" id="KW-1185">Reference proteome</keyword>
<dbReference type="Proteomes" id="UP001177023">
    <property type="component" value="Unassembled WGS sequence"/>
</dbReference>
<organism evidence="4 5">
    <name type="scientific">Mesorhabditis spiculigera</name>
    <dbReference type="NCBI Taxonomy" id="96644"/>
    <lineage>
        <taxon>Eukaryota</taxon>
        <taxon>Metazoa</taxon>
        <taxon>Ecdysozoa</taxon>
        <taxon>Nematoda</taxon>
        <taxon>Chromadorea</taxon>
        <taxon>Rhabditida</taxon>
        <taxon>Rhabditina</taxon>
        <taxon>Rhabditomorpha</taxon>
        <taxon>Rhabditoidea</taxon>
        <taxon>Rhabditidae</taxon>
        <taxon>Mesorhabditinae</taxon>
        <taxon>Mesorhabditis</taxon>
    </lineage>
</organism>
<dbReference type="AlphaFoldDB" id="A0AA36G5C5"/>
<dbReference type="InterPro" id="IPR052823">
    <property type="entry name" value="SXP/RAL-2_related"/>
</dbReference>
<dbReference type="PANTHER" id="PTHR21593:SF36">
    <property type="entry name" value="DUF148 DOMAIN-CONTAINING PROTEIN-RELATED"/>
    <property type="match status" value="1"/>
</dbReference>
<reference evidence="4" key="1">
    <citation type="submission" date="2023-06" db="EMBL/GenBank/DDBJ databases">
        <authorList>
            <person name="Delattre M."/>
        </authorList>
    </citation>
    <scope>NUCLEOTIDE SEQUENCE</scope>
    <source>
        <strain evidence="4">AF72</strain>
    </source>
</reference>
<gene>
    <name evidence="4" type="ORF">MSPICULIGERA_LOCUS18062</name>
</gene>
<accession>A0AA36G5C5</accession>
<evidence type="ECO:0000256" key="1">
    <source>
        <dbReference type="SAM" id="MobiDB-lite"/>
    </source>
</evidence>
<keyword evidence="2" id="KW-0732">Signal</keyword>
<dbReference type="PANTHER" id="PTHR21593">
    <property type="entry name" value="PRION-LIKE- Q/N-RICH -DOMAIN-BEARING PROTEIN PROTEIN"/>
    <property type="match status" value="1"/>
</dbReference>
<feature type="region of interest" description="Disordered" evidence="1">
    <location>
        <begin position="61"/>
        <end position="84"/>
    </location>
</feature>
<proteinExistence type="predicted"/>
<feature type="domain" description="SXP/RAL-2 family protein Ani s 5-like cation-binding" evidence="3">
    <location>
        <begin position="109"/>
        <end position="211"/>
    </location>
</feature>
<feature type="chain" id="PRO_5041276703" description="SXP/RAL-2 family protein Ani s 5-like cation-binding domain-containing protein" evidence="2">
    <location>
        <begin position="18"/>
        <end position="225"/>
    </location>
</feature>
<feature type="non-terminal residue" evidence="4">
    <location>
        <position position="225"/>
    </location>
</feature>
<dbReference type="InterPro" id="IPR003677">
    <property type="entry name" value="ANIS5_cation-bd"/>
</dbReference>
<comment type="caution">
    <text evidence="4">The sequence shown here is derived from an EMBL/GenBank/DDBJ whole genome shotgun (WGS) entry which is preliminary data.</text>
</comment>
<dbReference type="EMBL" id="CATQJA010002657">
    <property type="protein sequence ID" value="CAJ0579857.1"/>
    <property type="molecule type" value="Genomic_DNA"/>
</dbReference>
<dbReference type="Pfam" id="PF02520">
    <property type="entry name" value="ANIS5_cation-bd"/>
    <property type="match status" value="1"/>
</dbReference>
<protein>
    <recommendedName>
        <fullName evidence="3">SXP/RAL-2 family protein Ani s 5-like cation-binding domain-containing protein</fullName>
    </recommendedName>
</protein>
<name>A0AA36G5C5_9BILA</name>
<evidence type="ECO:0000313" key="5">
    <source>
        <dbReference type="Proteomes" id="UP001177023"/>
    </source>
</evidence>
<evidence type="ECO:0000259" key="3">
    <source>
        <dbReference type="Pfam" id="PF02520"/>
    </source>
</evidence>
<feature type="signal peptide" evidence="2">
    <location>
        <begin position="1"/>
        <end position="17"/>
    </location>
</feature>
<evidence type="ECO:0000313" key="4">
    <source>
        <dbReference type="EMBL" id="CAJ0579857.1"/>
    </source>
</evidence>
<evidence type="ECO:0000256" key="2">
    <source>
        <dbReference type="SAM" id="SignalP"/>
    </source>
</evidence>